<sequence>MAVFRDFNFKLLVVEQLMYRRELLTPQFRIADRMRERGVTDVQGWAFDNDLAFTVLEESRAYFAELEIPDDLLAKVEELCVDGGLEVYQECAPVWDGEDDLFDVRSLDDLDLLPNLRRVEGVEDCAIVSVPDAVELLAARGIVAD</sequence>
<dbReference type="EMBL" id="JAVREQ010000009">
    <property type="protein sequence ID" value="MDT0379592.1"/>
    <property type="molecule type" value="Genomic_DNA"/>
</dbReference>
<dbReference type="InterPro" id="IPR054187">
    <property type="entry name" value="DUF6892"/>
</dbReference>
<evidence type="ECO:0000313" key="3">
    <source>
        <dbReference type="Proteomes" id="UP001183414"/>
    </source>
</evidence>
<protein>
    <recommendedName>
        <fullName evidence="1">DUF6892 domain-containing protein</fullName>
    </recommendedName>
</protein>
<name>A0ABU2NUD5_9ACTN</name>
<dbReference type="RefSeq" id="WP_311673392.1">
    <property type="nucleotide sequence ID" value="NZ_JAVREQ010000009.1"/>
</dbReference>
<gene>
    <name evidence="2" type="ORF">RM572_12530</name>
</gene>
<dbReference type="Proteomes" id="UP001183414">
    <property type="component" value="Unassembled WGS sequence"/>
</dbReference>
<evidence type="ECO:0000313" key="2">
    <source>
        <dbReference type="EMBL" id="MDT0379592.1"/>
    </source>
</evidence>
<proteinExistence type="predicted"/>
<feature type="domain" description="DUF6892" evidence="1">
    <location>
        <begin position="2"/>
        <end position="142"/>
    </location>
</feature>
<reference evidence="3" key="1">
    <citation type="submission" date="2023-07" db="EMBL/GenBank/DDBJ databases">
        <title>30 novel species of actinomycetes from the DSMZ collection.</title>
        <authorList>
            <person name="Nouioui I."/>
        </authorList>
    </citation>
    <scope>NUCLEOTIDE SEQUENCE [LARGE SCALE GENOMIC DNA]</scope>
    <source>
        <strain evidence="3">DSM 42041</strain>
    </source>
</reference>
<organism evidence="2 3">
    <name type="scientific">Streptomyces hazeniae</name>
    <dbReference type="NCBI Taxonomy" id="3075538"/>
    <lineage>
        <taxon>Bacteria</taxon>
        <taxon>Bacillati</taxon>
        <taxon>Actinomycetota</taxon>
        <taxon>Actinomycetes</taxon>
        <taxon>Kitasatosporales</taxon>
        <taxon>Streptomycetaceae</taxon>
        <taxon>Streptomyces</taxon>
    </lineage>
</organism>
<keyword evidence="3" id="KW-1185">Reference proteome</keyword>
<comment type="caution">
    <text evidence="2">The sequence shown here is derived from an EMBL/GenBank/DDBJ whole genome shotgun (WGS) entry which is preliminary data.</text>
</comment>
<evidence type="ECO:0000259" key="1">
    <source>
        <dbReference type="Pfam" id="PF21832"/>
    </source>
</evidence>
<accession>A0ABU2NUD5</accession>
<dbReference type="Pfam" id="PF21832">
    <property type="entry name" value="DUF6892"/>
    <property type="match status" value="1"/>
</dbReference>